<evidence type="ECO:0000256" key="2">
    <source>
        <dbReference type="ARBA" id="ARBA00011245"/>
    </source>
</evidence>
<dbReference type="Pfam" id="PF08240">
    <property type="entry name" value="ADH_N"/>
    <property type="match status" value="1"/>
</dbReference>
<dbReference type="Proteomes" id="UP000566819">
    <property type="component" value="Unassembled WGS sequence"/>
</dbReference>
<dbReference type="PANTHER" id="PTHR45348:SF1">
    <property type="entry name" value="TRANS-ENOYL REDUCTASE STHE"/>
    <property type="match status" value="1"/>
</dbReference>
<comment type="subunit">
    <text evidence="2">Monomer.</text>
</comment>
<dbReference type="OrthoDB" id="48317at2759"/>
<dbReference type="EMBL" id="JAAMPI010000422">
    <property type="protein sequence ID" value="KAF4631659.1"/>
    <property type="molecule type" value="Genomic_DNA"/>
</dbReference>
<name>A0A8H4RMW7_9HELO</name>
<dbReference type="Pfam" id="PF00107">
    <property type="entry name" value="ADH_zinc_N"/>
    <property type="match status" value="1"/>
</dbReference>
<dbReference type="AlphaFoldDB" id="A0A8H4RMW7"/>
<keyword evidence="4" id="KW-0521">NADP</keyword>
<dbReference type="InterPro" id="IPR047122">
    <property type="entry name" value="Trans-enoyl_RdTase-like"/>
</dbReference>
<evidence type="ECO:0000256" key="3">
    <source>
        <dbReference type="ARBA" id="ARBA00022741"/>
    </source>
</evidence>
<dbReference type="InterPro" id="IPR020843">
    <property type="entry name" value="ER"/>
</dbReference>
<dbReference type="GO" id="GO:0000166">
    <property type="term" value="F:nucleotide binding"/>
    <property type="evidence" value="ECO:0007669"/>
    <property type="project" value="UniProtKB-KW"/>
</dbReference>
<organism evidence="7 8">
    <name type="scientific">Cudoniella acicularis</name>
    <dbReference type="NCBI Taxonomy" id="354080"/>
    <lineage>
        <taxon>Eukaryota</taxon>
        <taxon>Fungi</taxon>
        <taxon>Dikarya</taxon>
        <taxon>Ascomycota</taxon>
        <taxon>Pezizomycotina</taxon>
        <taxon>Leotiomycetes</taxon>
        <taxon>Helotiales</taxon>
        <taxon>Tricladiaceae</taxon>
        <taxon>Cudoniella</taxon>
    </lineage>
</organism>
<dbReference type="InterPro" id="IPR013154">
    <property type="entry name" value="ADH-like_N"/>
</dbReference>
<sequence length="391" mass="42804">MKLSISRTKYAFNFLFNKSLTNYQTSFHVERVPVMLLPISHTVIKQGTGGILQLQRVPLPTLLEPDQILVKNFAVALNPCDWKMPSRFPYPGATDGSDFAGEVLEIGPGVLRKDLEIGDRVCGAVHASNPACLQSGTFAEYVVTYADLVLKVPDAMSWENAAAIGGCVHGSLGLALWDSLDLPGHPDRPASIPAYVLVYGGSTASGTLAIQLVTAAGLRCITTCSPKNFDLVKSYGAEAAFDYNSPTCAQDIKTYTKNRLKYAFDTIAETKTLKICYEAIGRLGGRYTGLEVFNKDLALNLRKAVKPDWVIGLKLTGKGVDLSGGYGSPPDLKCREFGRRWFQTMQKLIDDGKIRSHPPRVMPGGIKDIFEGIEMMRKKEVSGEKLVYRIT</sequence>
<feature type="domain" description="Enoyl reductase (ER)" evidence="6">
    <location>
        <begin position="49"/>
        <end position="387"/>
    </location>
</feature>
<evidence type="ECO:0000256" key="1">
    <source>
        <dbReference type="ARBA" id="ARBA00008072"/>
    </source>
</evidence>
<proteinExistence type="inferred from homology"/>
<keyword evidence="5" id="KW-0560">Oxidoreductase</keyword>
<keyword evidence="3" id="KW-0547">Nucleotide-binding</keyword>
<dbReference type="CDD" id="cd08249">
    <property type="entry name" value="enoyl_reductase_like"/>
    <property type="match status" value="1"/>
</dbReference>
<comment type="similarity">
    <text evidence="1">Belongs to the zinc-containing alcohol dehydrogenase family.</text>
</comment>
<protein>
    <recommendedName>
        <fullName evidence="6">Enoyl reductase (ER) domain-containing protein</fullName>
    </recommendedName>
</protein>
<gene>
    <name evidence="7" type="ORF">G7Y89_g6482</name>
</gene>
<accession>A0A8H4RMW7</accession>
<comment type="caution">
    <text evidence="7">The sequence shown here is derived from an EMBL/GenBank/DDBJ whole genome shotgun (WGS) entry which is preliminary data.</text>
</comment>
<reference evidence="7 8" key="1">
    <citation type="submission" date="2020-03" db="EMBL/GenBank/DDBJ databases">
        <title>Draft Genome Sequence of Cudoniella acicularis.</title>
        <authorList>
            <person name="Buettner E."/>
            <person name="Kellner H."/>
        </authorList>
    </citation>
    <scope>NUCLEOTIDE SEQUENCE [LARGE SCALE GENOMIC DNA]</scope>
    <source>
        <strain evidence="7 8">DSM 108380</strain>
    </source>
</reference>
<evidence type="ECO:0000313" key="8">
    <source>
        <dbReference type="Proteomes" id="UP000566819"/>
    </source>
</evidence>
<dbReference type="SUPFAM" id="SSF50129">
    <property type="entry name" value="GroES-like"/>
    <property type="match status" value="1"/>
</dbReference>
<dbReference type="SUPFAM" id="SSF51735">
    <property type="entry name" value="NAD(P)-binding Rossmann-fold domains"/>
    <property type="match status" value="1"/>
</dbReference>
<dbReference type="InterPro" id="IPR011032">
    <property type="entry name" value="GroES-like_sf"/>
</dbReference>
<dbReference type="PANTHER" id="PTHR45348">
    <property type="entry name" value="HYPOTHETICAL OXIDOREDUCTASE (EUROFUNG)"/>
    <property type="match status" value="1"/>
</dbReference>
<evidence type="ECO:0000256" key="4">
    <source>
        <dbReference type="ARBA" id="ARBA00022857"/>
    </source>
</evidence>
<dbReference type="InterPro" id="IPR036291">
    <property type="entry name" value="NAD(P)-bd_dom_sf"/>
</dbReference>
<dbReference type="SMART" id="SM00829">
    <property type="entry name" value="PKS_ER"/>
    <property type="match status" value="1"/>
</dbReference>
<dbReference type="InterPro" id="IPR013149">
    <property type="entry name" value="ADH-like_C"/>
</dbReference>
<keyword evidence="8" id="KW-1185">Reference proteome</keyword>
<dbReference type="GO" id="GO:0016651">
    <property type="term" value="F:oxidoreductase activity, acting on NAD(P)H"/>
    <property type="evidence" value="ECO:0007669"/>
    <property type="project" value="InterPro"/>
</dbReference>
<evidence type="ECO:0000313" key="7">
    <source>
        <dbReference type="EMBL" id="KAF4631659.1"/>
    </source>
</evidence>
<dbReference type="Gene3D" id="3.40.50.720">
    <property type="entry name" value="NAD(P)-binding Rossmann-like Domain"/>
    <property type="match status" value="1"/>
</dbReference>
<dbReference type="Gene3D" id="3.90.180.10">
    <property type="entry name" value="Medium-chain alcohol dehydrogenases, catalytic domain"/>
    <property type="match status" value="1"/>
</dbReference>
<evidence type="ECO:0000259" key="6">
    <source>
        <dbReference type="SMART" id="SM00829"/>
    </source>
</evidence>
<evidence type="ECO:0000256" key="5">
    <source>
        <dbReference type="ARBA" id="ARBA00023002"/>
    </source>
</evidence>